<accession>A0ABP3MHM9</accession>
<evidence type="ECO:0000259" key="6">
    <source>
        <dbReference type="Pfam" id="PF13462"/>
    </source>
</evidence>
<dbReference type="InterPro" id="IPR036249">
    <property type="entry name" value="Thioredoxin-like_sf"/>
</dbReference>
<gene>
    <name evidence="7" type="ORF">GCM10008937_28180</name>
</gene>
<comment type="caution">
    <text evidence="7">The sequence shown here is derived from an EMBL/GenBank/DDBJ whole genome shotgun (WGS) entry which is preliminary data.</text>
</comment>
<dbReference type="EMBL" id="BAAADB010000029">
    <property type="protein sequence ID" value="GAA0518962.1"/>
    <property type="molecule type" value="Genomic_DNA"/>
</dbReference>
<evidence type="ECO:0000313" key="8">
    <source>
        <dbReference type="Proteomes" id="UP001500191"/>
    </source>
</evidence>
<dbReference type="PANTHER" id="PTHR13887:SF14">
    <property type="entry name" value="DISULFIDE BOND FORMATION PROTEIN D"/>
    <property type="match status" value="1"/>
</dbReference>
<evidence type="ECO:0000256" key="2">
    <source>
        <dbReference type="ARBA" id="ARBA00022729"/>
    </source>
</evidence>
<dbReference type="Gene3D" id="3.40.30.10">
    <property type="entry name" value="Glutaredoxin"/>
    <property type="match status" value="1"/>
</dbReference>
<organism evidence="7 8">
    <name type="scientific">Deinococcus depolymerans</name>
    <dbReference type="NCBI Taxonomy" id="392408"/>
    <lineage>
        <taxon>Bacteria</taxon>
        <taxon>Thermotogati</taxon>
        <taxon>Deinococcota</taxon>
        <taxon>Deinococci</taxon>
        <taxon>Deinococcales</taxon>
        <taxon>Deinococcaceae</taxon>
        <taxon>Deinococcus</taxon>
    </lineage>
</organism>
<dbReference type="InterPro" id="IPR012336">
    <property type="entry name" value="Thioredoxin-like_fold"/>
</dbReference>
<sequence length="240" mass="25268">MAARYTSGQMNSNSNRTILVIGTLIAVALIALALVAVRGKPAAGAGLNGNFNLTGQPFAGKADAPVSVVVVEDFKCPVCKTFEDTIAPELKTKYIDTGKAKLYSLVWPFLAENARLPTDDSKLAAQAAKCVYDQGGNDAFGSFKSILFRAQGDESTVWATKTRLKDLAGNVEGLDQGRFATCLDTDATAARVDADEKQVTDARVNHTPTVFVNGKEVLNGSGQSSYLLADVSAAIDAASK</sequence>
<keyword evidence="3" id="KW-0560">Oxidoreductase</keyword>
<feature type="domain" description="Thioredoxin-like fold" evidence="6">
    <location>
        <begin position="55"/>
        <end position="221"/>
    </location>
</feature>
<evidence type="ECO:0000256" key="1">
    <source>
        <dbReference type="ARBA" id="ARBA00005791"/>
    </source>
</evidence>
<keyword evidence="5" id="KW-0676">Redox-active center</keyword>
<dbReference type="Pfam" id="PF13462">
    <property type="entry name" value="Thioredoxin_4"/>
    <property type="match status" value="1"/>
</dbReference>
<dbReference type="SUPFAM" id="SSF52833">
    <property type="entry name" value="Thioredoxin-like"/>
    <property type="match status" value="1"/>
</dbReference>
<dbReference type="Proteomes" id="UP001500191">
    <property type="component" value="Unassembled WGS sequence"/>
</dbReference>
<comment type="similarity">
    <text evidence="1">Belongs to the thioredoxin family. DsbA subfamily.</text>
</comment>
<proteinExistence type="inferred from homology"/>
<protein>
    <submittedName>
        <fullName evidence="7">DsbA family protein</fullName>
    </submittedName>
</protein>
<name>A0ABP3MHM9_9DEIO</name>
<dbReference type="PANTHER" id="PTHR13887">
    <property type="entry name" value="GLUTATHIONE S-TRANSFERASE KAPPA"/>
    <property type="match status" value="1"/>
</dbReference>
<keyword evidence="2" id="KW-0732">Signal</keyword>
<keyword evidence="4" id="KW-1015">Disulfide bond</keyword>
<reference evidence="8" key="1">
    <citation type="journal article" date="2019" name="Int. J. Syst. Evol. Microbiol.">
        <title>The Global Catalogue of Microorganisms (GCM) 10K type strain sequencing project: providing services to taxonomists for standard genome sequencing and annotation.</title>
        <authorList>
            <consortium name="The Broad Institute Genomics Platform"/>
            <consortium name="The Broad Institute Genome Sequencing Center for Infectious Disease"/>
            <person name="Wu L."/>
            <person name="Ma J."/>
        </authorList>
    </citation>
    <scope>NUCLEOTIDE SEQUENCE [LARGE SCALE GENOMIC DNA]</scope>
    <source>
        <strain evidence="8">JCM 14368</strain>
    </source>
</reference>
<keyword evidence="8" id="KW-1185">Reference proteome</keyword>
<evidence type="ECO:0000256" key="4">
    <source>
        <dbReference type="ARBA" id="ARBA00023157"/>
    </source>
</evidence>
<evidence type="ECO:0000313" key="7">
    <source>
        <dbReference type="EMBL" id="GAA0518962.1"/>
    </source>
</evidence>
<evidence type="ECO:0000256" key="5">
    <source>
        <dbReference type="ARBA" id="ARBA00023284"/>
    </source>
</evidence>
<evidence type="ECO:0000256" key="3">
    <source>
        <dbReference type="ARBA" id="ARBA00023002"/>
    </source>
</evidence>